<name>A0A818IR03_9BILA</name>
<protein>
    <recommendedName>
        <fullName evidence="2">Putative auto-transporter adhesin head GIN domain-containing protein</fullName>
    </recommendedName>
</protein>
<evidence type="ECO:0000313" key="3">
    <source>
        <dbReference type="EMBL" id="CAF3528507.1"/>
    </source>
</evidence>
<proteinExistence type="predicted"/>
<dbReference type="Gene3D" id="2.160.20.120">
    <property type="match status" value="1"/>
</dbReference>
<evidence type="ECO:0000259" key="2">
    <source>
        <dbReference type="Pfam" id="PF10988"/>
    </source>
</evidence>
<dbReference type="InterPro" id="IPR021255">
    <property type="entry name" value="DUF2807"/>
</dbReference>
<accession>A0A818IR03</accession>
<dbReference type="Pfam" id="PF10988">
    <property type="entry name" value="DUF2807"/>
    <property type="match status" value="1"/>
</dbReference>
<dbReference type="EMBL" id="CAJNYV010003036">
    <property type="protein sequence ID" value="CAF3528507.1"/>
    <property type="molecule type" value="Genomic_DNA"/>
</dbReference>
<comment type="caution">
    <text evidence="3">The sequence shown here is derived from an EMBL/GenBank/DDBJ whole genome shotgun (WGS) entry which is preliminary data.</text>
</comment>
<feature type="chain" id="PRO_5032295642" description="Putative auto-transporter adhesin head GIN domain-containing protein" evidence="1">
    <location>
        <begin position="18"/>
        <end position="272"/>
    </location>
</feature>
<organism evidence="3 4">
    <name type="scientific">Rotaria socialis</name>
    <dbReference type="NCBI Taxonomy" id="392032"/>
    <lineage>
        <taxon>Eukaryota</taxon>
        <taxon>Metazoa</taxon>
        <taxon>Spiralia</taxon>
        <taxon>Gnathifera</taxon>
        <taxon>Rotifera</taxon>
        <taxon>Eurotatoria</taxon>
        <taxon>Bdelloidea</taxon>
        <taxon>Philodinida</taxon>
        <taxon>Philodinidae</taxon>
        <taxon>Rotaria</taxon>
    </lineage>
</organism>
<reference evidence="3" key="1">
    <citation type="submission" date="2021-02" db="EMBL/GenBank/DDBJ databases">
        <authorList>
            <person name="Nowell W R."/>
        </authorList>
    </citation>
    <scope>NUCLEOTIDE SEQUENCE</scope>
</reference>
<evidence type="ECO:0000313" key="4">
    <source>
        <dbReference type="Proteomes" id="UP000663865"/>
    </source>
</evidence>
<dbReference type="Proteomes" id="UP000663865">
    <property type="component" value="Unassembled WGS sequence"/>
</dbReference>
<sequence>MMFFCINFFFFLHLTYGQQNGYNFFMPDIPASSSLVSTSASSVAAIPIVQKTHSLTTSTFTKINLLGGPFNVKLCHNTNPTDNYKSVDIVAEESLHQLISINIEQNAALTIRVTENINTSNKTNITIFIIFKQLNELYIDGMINVQCDNRIETNRLLVNHRGTGSMKLKLNVNALEADLYSIGHVKLCGQVYGEAIIKSLGVGDVDGRNLLTKTIQVISSGIGNLYVMAIDEINITLSGIGTVYYAGPIKRQVKTGLGNIIAVPPVSFYDDE</sequence>
<gene>
    <name evidence="3" type="ORF">KIK155_LOCUS17326</name>
</gene>
<feature type="signal peptide" evidence="1">
    <location>
        <begin position="1"/>
        <end position="17"/>
    </location>
</feature>
<feature type="domain" description="Putative auto-transporter adhesin head GIN" evidence="2">
    <location>
        <begin position="60"/>
        <end position="247"/>
    </location>
</feature>
<keyword evidence="1" id="KW-0732">Signal</keyword>
<evidence type="ECO:0000256" key="1">
    <source>
        <dbReference type="SAM" id="SignalP"/>
    </source>
</evidence>
<dbReference type="AlphaFoldDB" id="A0A818IR03"/>